<accession>A0A367IK18</accession>
<evidence type="ECO:0000313" key="2">
    <source>
        <dbReference type="EMBL" id="RCH77973.1"/>
    </source>
</evidence>
<gene>
    <name evidence="2" type="ORF">CU098_002837</name>
</gene>
<feature type="compositionally biased region" description="Polar residues" evidence="1">
    <location>
        <begin position="323"/>
        <end position="334"/>
    </location>
</feature>
<protein>
    <submittedName>
        <fullName evidence="2">Uncharacterized protein</fullName>
    </submittedName>
</protein>
<name>A0A367IK18_RHIST</name>
<dbReference type="STRING" id="4846.A0A367IK18"/>
<keyword evidence="3" id="KW-1185">Reference proteome</keyword>
<sequence length="334" mass="37541">ISFDDKSSHIVAWQAPDSIKQVNITLVSNENASTSAYIGTFDAQLGATDEIEFALKGRAAGDYHVHMSGQGDNNQYCEVDSTAFKINALAAEPIGHIDQAQLDTALEQIHKSGNSAHENDDNWDSALNEVTDLTKEDDKSTDHTNAASTESSSSDVTFKDYIDNMDQDFERFIYKNKETETEAVTHKNDANPYFTDEDRSTKHTDDNSIYFTNDDRTTSHTNDANISDKKWHSNDDNPYFTNTDLRTSVHSNDSEWVEEEDNHSNSWESPDAYVEPTVHSNASEWVEEGHTNDSEWQSSDSYVEPVSHANAAEWVEEGHTNDSEWQSSDSYVEP</sequence>
<feature type="region of interest" description="Disordered" evidence="1">
    <location>
        <begin position="134"/>
        <end position="154"/>
    </location>
</feature>
<feature type="non-terminal residue" evidence="2">
    <location>
        <position position="1"/>
    </location>
</feature>
<dbReference type="AlphaFoldDB" id="A0A367IK18"/>
<feature type="non-terminal residue" evidence="2">
    <location>
        <position position="334"/>
    </location>
</feature>
<feature type="compositionally biased region" description="Basic and acidic residues" evidence="1">
    <location>
        <begin position="226"/>
        <end position="235"/>
    </location>
</feature>
<evidence type="ECO:0000313" key="3">
    <source>
        <dbReference type="Proteomes" id="UP000253551"/>
    </source>
</evidence>
<dbReference type="Proteomes" id="UP000253551">
    <property type="component" value="Unassembled WGS sequence"/>
</dbReference>
<feature type="region of interest" description="Disordered" evidence="1">
    <location>
        <begin position="183"/>
        <end position="334"/>
    </location>
</feature>
<reference evidence="2 3" key="1">
    <citation type="journal article" date="2018" name="G3 (Bethesda)">
        <title>Phylogenetic and Phylogenomic Definition of Rhizopus Species.</title>
        <authorList>
            <person name="Gryganskyi A.P."/>
            <person name="Golan J."/>
            <person name="Dolatabadi S."/>
            <person name="Mondo S."/>
            <person name="Robb S."/>
            <person name="Idnurm A."/>
            <person name="Muszewska A."/>
            <person name="Steczkiewicz K."/>
            <person name="Masonjones S."/>
            <person name="Liao H.L."/>
            <person name="Gajdeczka M.T."/>
            <person name="Anike F."/>
            <person name="Vuek A."/>
            <person name="Anishchenko I.M."/>
            <person name="Voigt K."/>
            <person name="de Hoog G.S."/>
            <person name="Smith M.E."/>
            <person name="Heitman J."/>
            <person name="Vilgalys R."/>
            <person name="Stajich J.E."/>
        </authorList>
    </citation>
    <scope>NUCLEOTIDE SEQUENCE [LARGE SCALE GENOMIC DNA]</scope>
    <source>
        <strain evidence="2 3">LSU 92-RS-03</strain>
    </source>
</reference>
<evidence type="ECO:0000256" key="1">
    <source>
        <dbReference type="SAM" id="MobiDB-lite"/>
    </source>
</evidence>
<comment type="caution">
    <text evidence="2">The sequence shown here is derived from an EMBL/GenBank/DDBJ whole genome shotgun (WGS) entry which is preliminary data.</text>
</comment>
<proteinExistence type="predicted"/>
<feature type="compositionally biased region" description="Polar residues" evidence="1">
    <location>
        <begin position="143"/>
        <end position="154"/>
    </location>
</feature>
<dbReference type="EMBL" id="PJQM01007583">
    <property type="protein sequence ID" value="RCH77973.1"/>
    <property type="molecule type" value="Genomic_DNA"/>
</dbReference>
<feature type="compositionally biased region" description="Basic and acidic residues" evidence="1">
    <location>
        <begin position="196"/>
        <end position="206"/>
    </location>
</feature>
<organism evidence="2 3">
    <name type="scientific">Rhizopus stolonifer</name>
    <name type="common">Rhizopus nigricans</name>
    <dbReference type="NCBI Taxonomy" id="4846"/>
    <lineage>
        <taxon>Eukaryota</taxon>
        <taxon>Fungi</taxon>
        <taxon>Fungi incertae sedis</taxon>
        <taxon>Mucoromycota</taxon>
        <taxon>Mucoromycotina</taxon>
        <taxon>Mucoromycetes</taxon>
        <taxon>Mucorales</taxon>
        <taxon>Mucorineae</taxon>
        <taxon>Rhizopodaceae</taxon>
        <taxon>Rhizopus</taxon>
    </lineage>
</organism>
<feature type="compositionally biased region" description="Polar residues" evidence="1">
    <location>
        <begin position="239"/>
        <end position="251"/>
    </location>
</feature>
<dbReference type="OrthoDB" id="2289567at2759"/>